<proteinExistence type="predicted"/>
<evidence type="ECO:0000313" key="1">
    <source>
        <dbReference type="EMBL" id="JAD24230.1"/>
    </source>
</evidence>
<dbReference type="EMBL" id="GBRH01273665">
    <property type="protein sequence ID" value="JAD24230.1"/>
    <property type="molecule type" value="Transcribed_RNA"/>
</dbReference>
<protein>
    <submittedName>
        <fullName evidence="1">Uncharacterized protein</fullName>
    </submittedName>
</protein>
<sequence length="99" mass="11232">MILSCLDSSCAVSFFPRDRTALPQGPTPQTLWDTQSIATWYEHFLIFCFCFYNFSHLSPHSLDINYKISIVKGSVLVFLSHVSQALEQRCILSCQPGNL</sequence>
<reference evidence="1" key="1">
    <citation type="submission" date="2014-09" db="EMBL/GenBank/DDBJ databases">
        <authorList>
            <person name="Magalhaes I.L.F."/>
            <person name="Oliveira U."/>
            <person name="Santos F.R."/>
            <person name="Vidigal T.H.D.A."/>
            <person name="Brescovit A.D."/>
            <person name="Santos A.J."/>
        </authorList>
    </citation>
    <scope>NUCLEOTIDE SEQUENCE</scope>
    <source>
        <tissue evidence="1">Shoot tissue taken approximately 20 cm above the soil surface</tissue>
    </source>
</reference>
<dbReference type="AlphaFoldDB" id="A0A0A8YG42"/>
<reference evidence="1" key="2">
    <citation type="journal article" date="2015" name="Data Brief">
        <title>Shoot transcriptome of the giant reed, Arundo donax.</title>
        <authorList>
            <person name="Barrero R.A."/>
            <person name="Guerrero F.D."/>
            <person name="Moolhuijzen P."/>
            <person name="Goolsby J.A."/>
            <person name="Tidwell J."/>
            <person name="Bellgard S.E."/>
            <person name="Bellgard M.I."/>
        </authorList>
    </citation>
    <scope>NUCLEOTIDE SEQUENCE</scope>
    <source>
        <tissue evidence="1">Shoot tissue taken approximately 20 cm above the soil surface</tissue>
    </source>
</reference>
<organism evidence="1">
    <name type="scientific">Arundo donax</name>
    <name type="common">Giant reed</name>
    <name type="synonym">Donax arundinaceus</name>
    <dbReference type="NCBI Taxonomy" id="35708"/>
    <lineage>
        <taxon>Eukaryota</taxon>
        <taxon>Viridiplantae</taxon>
        <taxon>Streptophyta</taxon>
        <taxon>Embryophyta</taxon>
        <taxon>Tracheophyta</taxon>
        <taxon>Spermatophyta</taxon>
        <taxon>Magnoliopsida</taxon>
        <taxon>Liliopsida</taxon>
        <taxon>Poales</taxon>
        <taxon>Poaceae</taxon>
        <taxon>PACMAD clade</taxon>
        <taxon>Arundinoideae</taxon>
        <taxon>Arundineae</taxon>
        <taxon>Arundo</taxon>
    </lineage>
</organism>
<accession>A0A0A8YG42</accession>
<name>A0A0A8YG42_ARUDO</name>